<feature type="transmembrane region" description="Helical" evidence="6">
    <location>
        <begin position="223"/>
        <end position="242"/>
    </location>
</feature>
<dbReference type="Pfam" id="PF02653">
    <property type="entry name" value="BPD_transp_2"/>
    <property type="match status" value="1"/>
</dbReference>
<dbReference type="InterPro" id="IPR001851">
    <property type="entry name" value="ABC_transp_permease"/>
</dbReference>
<comment type="caution">
    <text evidence="7">The sequence shown here is derived from an EMBL/GenBank/DDBJ whole genome shotgun (WGS) entry which is preliminary data.</text>
</comment>
<dbReference type="OrthoDB" id="9813906at2"/>
<dbReference type="PANTHER" id="PTHR32196:SF18">
    <property type="entry name" value="GALACTOSE_METHYL GALACTOSIDE IMPORT PERMEASE PROTEIN MGLC"/>
    <property type="match status" value="1"/>
</dbReference>
<dbReference type="PANTHER" id="PTHR32196">
    <property type="entry name" value="ABC TRANSPORTER PERMEASE PROTEIN YPHD-RELATED-RELATED"/>
    <property type="match status" value="1"/>
</dbReference>
<evidence type="ECO:0000256" key="1">
    <source>
        <dbReference type="ARBA" id="ARBA00004651"/>
    </source>
</evidence>
<evidence type="ECO:0000256" key="3">
    <source>
        <dbReference type="ARBA" id="ARBA00022692"/>
    </source>
</evidence>
<reference evidence="7 8" key="1">
    <citation type="submission" date="2017-05" db="EMBL/GenBank/DDBJ databases">
        <title>Butyricicoccus porcorum sp. nov. a butyrate-producing bacterium from the swine intestinal tract.</title>
        <authorList>
            <person name="Trachsel J."/>
            <person name="Humphrey S."/>
            <person name="Allen H.K."/>
        </authorList>
    </citation>
    <scope>NUCLEOTIDE SEQUENCE [LARGE SCALE GENOMIC DNA]</scope>
    <source>
        <strain evidence="7">BB10</strain>
    </source>
</reference>
<evidence type="ECO:0000256" key="5">
    <source>
        <dbReference type="ARBA" id="ARBA00023136"/>
    </source>
</evidence>
<protein>
    <recommendedName>
        <fullName evidence="9">Sugar ABC transporter permease</fullName>
    </recommendedName>
</protein>
<keyword evidence="8" id="KW-1185">Reference proteome</keyword>
<organism evidence="7 8">
    <name type="scientific">Butyricicoccus porcorum</name>
    <dbReference type="NCBI Taxonomy" id="1945634"/>
    <lineage>
        <taxon>Bacteria</taxon>
        <taxon>Bacillati</taxon>
        <taxon>Bacillota</taxon>
        <taxon>Clostridia</taxon>
        <taxon>Eubacteriales</taxon>
        <taxon>Butyricicoccaceae</taxon>
        <taxon>Butyricicoccus</taxon>
    </lineage>
</organism>
<evidence type="ECO:0000313" key="8">
    <source>
        <dbReference type="Proteomes" id="UP000194903"/>
    </source>
</evidence>
<evidence type="ECO:0000313" key="7">
    <source>
        <dbReference type="EMBL" id="OUM21378.1"/>
    </source>
</evidence>
<keyword evidence="4 6" id="KW-1133">Transmembrane helix</keyword>
<evidence type="ECO:0000256" key="6">
    <source>
        <dbReference type="SAM" id="Phobius"/>
    </source>
</evidence>
<accession>A0A252F6G9</accession>
<feature type="transmembrane region" description="Helical" evidence="6">
    <location>
        <begin position="280"/>
        <end position="298"/>
    </location>
</feature>
<dbReference type="RefSeq" id="WP_087017256.1">
    <property type="nucleotide sequence ID" value="NZ_CP178353.1"/>
</dbReference>
<feature type="transmembrane region" description="Helical" evidence="6">
    <location>
        <begin position="168"/>
        <end position="192"/>
    </location>
</feature>
<gene>
    <name evidence="7" type="ORF">CBW42_02055</name>
</gene>
<comment type="subcellular location">
    <subcellularLocation>
        <location evidence="1">Cell membrane</location>
        <topology evidence="1">Multi-pass membrane protein</topology>
    </subcellularLocation>
</comment>
<evidence type="ECO:0000256" key="2">
    <source>
        <dbReference type="ARBA" id="ARBA00022475"/>
    </source>
</evidence>
<sequence length="328" mass="34692">MEATKKGFDFKKFMSNNAMWFVLIVLAVLLTIARPAFLTVANMTTLFTSESIKGIITCGVCWCILSKGIDLGPGSVAALAAVISASFAQQSDALNRLHSIHLPAIVCIIIGMIIGAVIGIIVGWLVAYTHIHPFIATLGSQLICRALAKMYSSAPVSNLDQSFRNFAIYKIAGIPMVVFIFLLIFIISWFMMTQCRFGKNIFAIGGNDQAARVAGINVEKNLVLTYMWSGICAGLAGALLAARTGSADPSTNGLQYEFDAIAAATVGGTSQTGGVCRMSGVLSGILVLGVINNGLVLLGANDNLTQIIKGLIIVGAVVVDMRKNAKKP</sequence>
<dbReference type="Proteomes" id="UP000194903">
    <property type="component" value="Unassembled WGS sequence"/>
</dbReference>
<keyword evidence="5 6" id="KW-0472">Membrane</keyword>
<name>A0A252F6G9_9FIRM</name>
<dbReference type="CDD" id="cd06579">
    <property type="entry name" value="TM_PBP1_transp_AraH_like"/>
    <property type="match status" value="1"/>
</dbReference>
<dbReference type="GO" id="GO:0022857">
    <property type="term" value="F:transmembrane transporter activity"/>
    <property type="evidence" value="ECO:0007669"/>
    <property type="project" value="InterPro"/>
</dbReference>
<keyword evidence="2" id="KW-1003">Cell membrane</keyword>
<feature type="transmembrane region" description="Helical" evidence="6">
    <location>
        <begin position="100"/>
        <end position="125"/>
    </location>
</feature>
<dbReference type="AlphaFoldDB" id="A0A252F6G9"/>
<keyword evidence="3 6" id="KW-0812">Transmembrane</keyword>
<dbReference type="EMBL" id="NHOC01000002">
    <property type="protein sequence ID" value="OUM21378.1"/>
    <property type="molecule type" value="Genomic_DNA"/>
</dbReference>
<evidence type="ECO:0008006" key="9">
    <source>
        <dbReference type="Google" id="ProtNLM"/>
    </source>
</evidence>
<proteinExistence type="predicted"/>
<dbReference type="GO" id="GO:0005886">
    <property type="term" value="C:plasma membrane"/>
    <property type="evidence" value="ECO:0007669"/>
    <property type="project" value="UniProtKB-SubCell"/>
</dbReference>
<evidence type="ECO:0000256" key="4">
    <source>
        <dbReference type="ARBA" id="ARBA00022989"/>
    </source>
</evidence>